<accession>U6LLU1</accession>
<dbReference type="GO" id="GO:0005789">
    <property type="term" value="C:endoplasmic reticulum membrane"/>
    <property type="evidence" value="ECO:0007669"/>
    <property type="project" value="UniProtKB-SubCell"/>
</dbReference>
<evidence type="ECO:0000256" key="9">
    <source>
        <dbReference type="ARBA" id="ARBA00023136"/>
    </source>
</evidence>
<dbReference type="PANTHER" id="PTHR12317">
    <property type="entry name" value="DIACYLGLYCEROL O-ACYLTRANSFERASE"/>
    <property type="match status" value="1"/>
</dbReference>
<evidence type="ECO:0000256" key="1">
    <source>
        <dbReference type="ARBA" id="ARBA00004477"/>
    </source>
</evidence>
<dbReference type="OrthoDB" id="264532at2759"/>
<proteinExistence type="inferred from homology"/>
<dbReference type="GO" id="GO:0006629">
    <property type="term" value="P:lipid metabolic process"/>
    <property type="evidence" value="ECO:0007669"/>
    <property type="project" value="UniProtKB-KW"/>
</dbReference>
<evidence type="ECO:0000313" key="11">
    <source>
        <dbReference type="EMBL" id="CDJ48780.1"/>
    </source>
</evidence>
<keyword evidence="8" id="KW-0443">Lipid metabolism</keyword>
<keyword evidence="3" id="KW-0444">Lipid biosynthesis</keyword>
<organism evidence="11 12">
    <name type="scientific">Eimeria brunetti</name>
    <dbReference type="NCBI Taxonomy" id="51314"/>
    <lineage>
        <taxon>Eukaryota</taxon>
        <taxon>Sar</taxon>
        <taxon>Alveolata</taxon>
        <taxon>Apicomplexa</taxon>
        <taxon>Conoidasida</taxon>
        <taxon>Coccidia</taxon>
        <taxon>Eucoccidiorida</taxon>
        <taxon>Eimeriorina</taxon>
        <taxon>Eimeriidae</taxon>
        <taxon>Eimeria</taxon>
    </lineage>
</organism>
<keyword evidence="5" id="KW-0812">Transmembrane</keyword>
<evidence type="ECO:0000313" key="12">
    <source>
        <dbReference type="Proteomes" id="UP000030750"/>
    </source>
</evidence>
<evidence type="ECO:0000256" key="4">
    <source>
        <dbReference type="ARBA" id="ARBA00022679"/>
    </source>
</evidence>
<evidence type="ECO:0000256" key="3">
    <source>
        <dbReference type="ARBA" id="ARBA00022516"/>
    </source>
</evidence>
<dbReference type="AlphaFoldDB" id="U6LLU1"/>
<dbReference type="GO" id="GO:0008374">
    <property type="term" value="F:O-acyltransferase activity"/>
    <property type="evidence" value="ECO:0007669"/>
    <property type="project" value="InterPro"/>
</dbReference>
<evidence type="ECO:0000256" key="5">
    <source>
        <dbReference type="ARBA" id="ARBA00022692"/>
    </source>
</evidence>
<evidence type="ECO:0000256" key="2">
    <source>
        <dbReference type="ARBA" id="ARBA00005420"/>
    </source>
</evidence>
<name>U6LLU1_9EIME</name>
<keyword evidence="12" id="KW-1185">Reference proteome</keyword>
<sequence length="73" mass="8423">MIWRGVLQLTMPKRVKIVQVVGDPIPCSLNPNPSQEEIDELRQRYCEALHRVYEKARAAYGPEGRFADLKIVE</sequence>
<reference evidence="11" key="1">
    <citation type="submission" date="2013-10" db="EMBL/GenBank/DDBJ databases">
        <title>Genomic analysis of the causative agents of coccidiosis in chickens.</title>
        <authorList>
            <person name="Reid A.J."/>
            <person name="Blake D."/>
            <person name="Billington K."/>
            <person name="Browne H."/>
            <person name="Dunn M."/>
            <person name="Hung S."/>
            <person name="Kawahara F."/>
            <person name="Miranda-Saavedra D."/>
            <person name="Mourier T."/>
            <person name="Nagra H."/>
            <person name="Otto T.D."/>
            <person name="Rawlings N."/>
            <person name="Sanchez A."/>
            <person name="Sanders M."/>
            <person name="Subramaniam C."/>
            <person name="Tay Y."/>
            <person name="Dear P."/>
            <person name="Doerig C."/>
            <person name="Gruber A."/>
            <person name="Parkinson J."/>
            <person name="Shirley M."/>
            <person name="Wan K.L."/>
            <person name="Berriman M."/>
            <person name="Tomley F."/>
            <person name="Pain A."/>
        </authorList>
    </citation>
    <scope>NUCLEOTIDE SEQUENCE [LARGE SCALE GENOMIC DNA]</scope>
    <source>
        <strain evidence="11">Houghton</strain>
    </source>
</reference>
<protein>
    <submittedName>
        <fullName evidence="11">Dgat2l1-prov protein, putative</fullName>
    </submittedName>
</protein>
<keyword evidence="7" id="KW-1133">Transmembrane helix</keyword>
<keyword evidence="6" id="KW-0256">Endoplasmic reticulum</keyword>
<keyword evidence="9" id="KW-0472">Membrane</keyword>
<comment type="subcellular location">
    <subcellularLocation>
        <location evidence="1">Endoplasmic reticulum membrane</location>
        <topology evidence="1">Multi-pass membrane protein</topology>
    </subcellularLocation>
</comment>
<evidence type="ECO:0000256" key="7">
    <source>
        <dbReference type="ARBA" id="ARBA00022989"/>
    </source>
</evidence>
<dbReference type="VEuPathDB" id="ToxoDB:EBH_0080530"/>
<dbReference type="Pfam" id="PF03982">
    <property type="entry name" value="DAGAT"/>
    <property type="match status" value="1"/>
</dbReference>
<dbReference type="InterPro" id="IPR007130">
    <property type="entry name" value="DAGAT"/>
</dbReference>
<evidence type="ECO:0000256" key="10">
    <source>
        <dbReference type="ARBA" id="ARBA00023315"/>
    </source>
</evidence>
<dbReference type="EMBL" id="HG711299">
    <property type="protein sequence ID" value="CDJ48780.1"/>
    <property type="molecule type" value="Genomic_DNA"/>
</dbReference>
<evidence type="ECO:0000256" key="8">
    <source>
        <dbReference type="ARBA" id="ARBA00023098"/>
    </source>
</evidence>
<gene>
    <name evidence="11" type="ORF">EBH_0080530</name>
</gene>
<reference evidence="11" key="2">
    <citation type="submission" date="2013-10" db="EMBL/GenBank/DDBJ databases">
        <authorList>
            <person name="Aslett M."/>
        </authorList>
    </citation>
    <scope>NUCLEOTIDE SEQUENCE [LARGE SCALE GENOMIC DNA]</scope>
    <source>
        <strain evidence="11">Houghton</strain>
    </source>
</reference>
<comment type="similarity">
    <text evidence="2">Belongs to the diacylglycerol acyltransferase family.</text>
</comment>
<evidence type="ECO:0000256" key="6">
    <source>
        <dbReference type="ARBA" id="ARBA00022824"/>
    </source>
</evidence>
<dbReference type="Proteomes" id="UP000030750">
    <property type="component" value="Unassembled WGS sequence"/>
</dbReference>
<keyword evidence="4" id="KW-0808">Transferase</keyword>
<keyword evidence="10" id="KW-0012">Acyltransferase</keyword>